<evidence type="ECO:0000313" key="1">
    <source>
        <dbReference type="EMBL" id="KAF8486885.1"/>
    </source>
</evidence>
<reference evidence="1" key="1">
    <citation type="submission" date="2019-10" db="EMBL/GenBank/DDBJ databases">
        <authorList>
            <consortium name="DOE Joint Genome Institute"/>
            <person name="Kuo A."/>
            <person name="Miyauchi S."/>
            <person name="Kiss E."/>
            <person name="Drula E."/>
            <person name="Kohler A."/>
            <person name="Sanchez-Garcia M."/>
            <person name="Andreopoulos B."/>
            <person name="Barry K.W."/>
            <person name="Bonito G."/>
            <person name="Buee M."/>
            <person name="Carver A."/>
            <person name="Chen C."/>
            <person name="Cichocki N."/>
            <person name="Clum A."/>
            <person name="Culley D."/>
            <person name="Crous P.W."/>
            <person name="Fauchery L."/>
            <person name="Girlanda M."/>
            <person name="Hayes R."/>
            <person name="Keri Z."/>
            <person name="LaButti K."/>
            <person name="Lipzen A."/>
            <person name="Lombard V."/>
            <person name="Magnuson J."/>
            <person name="Maillard F."/>
            <person name="Morin E."/>
            <person name="Murat C."/>
            <person name="Nolan M."/>
            <person name="Ohm R."/>
            <person name="Pangilinan J."/>
            <person name="Pereira M."/>
            <person name="Perotto S."/>
            <person name="Peter M."/>
            <person name="Riley R."/>
            <person name="Sitrit Y."/>
            <person name="Stielow B."/>
            <person name="Szollosi G."/>
            <person name="Zifcakova L."/>
            <person name="Stursova M."/>
            <person name="Spatafora J.W."/>
            <person name="Tedersoo L."/>
            <person name="Vaario L.-M."/>
            <person name="Yamada A."/>
            <person name="Yan M."/>
            <person name="Wang P."/>
            <person name="Xu J."/>
            <person name="Bruns T."/>
            <person name="Baldrian P."/>
            <person name="Vilgalys R."/>
            <person name="Henrissat B."/>
            <person name="Grigoriev I.V."/>
            <person name="Hibbett D."/>
            <person name="Nagy L.G."/>
            <person name="Martin F.M."/>
        </authorList>
    </citation>
    <scope>NUCLEOTIDE SEQUENCE</scope>
    <source>
        <strain evidence="1">Prilba</strain>
    </source>
</reference>
<protein>
    <submittedName>
        <fullName evidence="1">Uncharacterized protein</fullName>
    </submittedName>
</protein>
<comment type="caution">
    <text evidence="1">The sequence shown here is derived from an EMBL/GenBank/DDBJ whole genome shotgun (WGS) entry which is preliminary data.</text>
</comment>
<gene>
    <name evidence="1" type="ORF">DFH94DRAFT_687354</name>
</gene>
<name>A0A9P5N5I3_9AGAM</name>
<keyword evidence="2" id="KW-1185">Reference proteome</keyword>
<proteinExistence type="predicted"/>
<dbReference type="EMBL" id="WHVB01000001">
    <property type="protein sequence ID" value="KAF8486885.1"/>
    <property type="molecule type" value="Genomic_DNA"/>
</dbReference>
<reference evidence="1" key="2">
    <citation type="journal article" date="2020" name="Nat. Commun.">
        <title>Large-scale genome sequencing of mycorrhizal fungi provides insights into the early evolution of symbiotic traits.</title>
        <authorList>
            <person name="Miyauchi S."/>
            <person name="Kiss E."/>
            <person name="Kuo A."/>
            <person name="Drula E."/>
            <person name="Kohler A."/>
            <person name="Sanchez-Garcia M."/>
            <person name="Morin E."/>
            <person name="Andreopoulos B."/>
            <person name="Barry K.W."/>
            <person name="Bonito G."/>
            <person name="Buee M."/>
            <person name="Carver A."/>
            <person name="Chen C."/>
            <person name="Cichocki N."/>
            <person name="Clum A."/>
            <person name="Culley D."/>
            <person name="Crous P.W."/>
            <person name="Fauchery L."/>
            <person name="Girlanda M."/>
            <person name="Hayes R.D."/>
            <person name="Keri Z."/>
            <person name="LaButti K."/>
            <person name="Lipzen A."/>
            <person name="Lombard V."/>
            <person name="Magnuson J."/>
            <person name="Maillard F."/>
            <person name="Murat C."/>
            <person name="Nolan M."/>
            <person name="Ohm R.A."/>
            <person name="Pangilinan J."/>
            <person name="Pereira M.F."/>
            <person name="Perotto S."/>
            <person name="Peter M."/>
            <person name="Pfister S."/>
            <person name="Riley R."/>
            <person name="Sitrit Y."/>
            <person name="Stielow J.B."/>
            <person name="Szollosi G."/>
            <person name="Zifcakova L."/>
            <person name="Stursova M."/>
            <person name="Spatafora J.W."/>
            <person name="Tedersoo L."/>
            <person name="Vaario L.M."/>
            <person name="Yamada A."/>
            <person name="Yan M."/>
            <person name="Wang P."/>
            <person name="Xu J."/>
            <person name="Bruns T."/>
            <person name="Baldrian P."/>
            <person name="Vilgalys R."/>
            <person name="Dunand C."/>
            <person name="Henrissat B."/>
            <person name="Grigoriev I.V."/>
            <person name="Hibbett D."/>
            <person name="Nagy L.G."/>
            <person name="Martin F.M."/>
        </authorList>
    </citation>
    <scope>NUCLEOTIDE SEQUENCE</scope>
    <source>
        <strain evidence="1">Prilba</strain>
    </source>
</reference>
<accession>A0A9P5N5I3</accession>
<dbReference type="Proteomes" id="UP000759537">
    <property type="component" value="Unassembled WGS sequence"/>
</dbReference>
<sequence>MRHTTSKFAKRAGIHPSMVKHSRVKISNTYRKQFYDDVDKLNFLTFPENVGFSEFMESSRLVLGENRDSPGRPVRAAELVRRGHDGHSSSSPLTMLILYPHR</sequence>
<evidence type="ECO:0000313" key="2">
    <source>
        <dbReference type="Proteomes" id="UP000759537"/>
    </source>
</evidence>
<organism evidence="1 2">
    <name type="scientific">Russula ochroleuca</name>
    <dbReference type="NCBI Taxonomy" id="152965"/>
    <lineage>
        <taxon>Eukaryota</taxon>
        <taxon>Fungi</taxon>
        <taxon>Dikarya</taxon>
        <taxon>Basidiomycota</taxon>
        <taxon>Agaricomycotina</taxon>
        <taxon>Agaricomycetes</taxon>
        <taxon>Russulales</taxon>
        <taxon>Russulaceae</taxon>
        <taxon>Russula</taxon>
    </lineage>
</organism>
<dbReference type="AlphaFoldDB" id="A0A9P5N5I3"/>